<evidence type="ECO:0000256" key="6">
    <source>
        <dbReference type="ARBA" id="ARBA00023136"/>
    </source>
</evidence>
<feature type="transmembrane region" description="Helical" evidence="9">
    <location>
        <begin position="129"/>
        <end position="154"/>
    </location>
</feature>
<dbReference type="Gene3D" id="1.20.1070.10">
    <property type="entry name" value="Rhodopsin 7-helix transmembrane proteins"/>
    <property type="match status" value="1"/>
</dbReference>
<dbReference type="Pfam" id="PF00001">
    <property type="entry name" value="7tm_1"/>
    <property type="match status" value="1"/>
</dbReference>
<dbReference type="InterPro" id="IPR000276">
    <property type="entry name" value="GPCR_Rhodpsn"/>
</dbReference>
<dbReference type="RefSeq" id="XP_029636769.1">
    <property type="nucleotide sequence ID" value="XM_029780909.2"/>
</dbReference>
<keyword evidence="4 9" id="KW-1133">Transmembrane helix</keyword>
<keyword evidence="2" id="KW-1003">Cell membrane</keyword>
<dbReference type="PROSITE" id="PS50262">
    <property type="entry name" value="G_PROTEIN_RECEP_F1_2"/>
    <property type="match status" value="1"/>
</dbReference>
<feature type="transmembrane region" description="Helical" evidence="9">
    <location>
        <begin position="50"/>
        <end position="78"/>
    </location>
</feature>
<evidence type="ECO:0000256" key="5">
    <source>
        <dbReference type="ARBA" id="ARBA00023040"/>
    </source>
</evidence>
<dbReference type="SUPFAM" id="SSF81321">
    <property type="entry name" value="Family A G protein-coupled receptor-like"/>
    <property type="match status" value="1"/>
</dbReference>
<keyword evidence="8" id="KW-0807">Transducer</keyword>
<gene>
    <name evidence="12" type="primary">LOC115212083</name>
</gene>
<keyword evidence="7" id="KW-0675">Receptor</keyword>
<dbReference type="InterPro" id="IPR017452">
    <property type="entry name" value="GPCR_Rhodpsn_7TM"/>
</dbReference>
<evidence type="ECO:0000256" key="9">
    <source>
        <dbReference type="SAM" id="Phobius"/>
    </source>
</evidence>
<dbReference type="Proteomes" id="UP000515154">
    <property type="component" value="Linkage group LG5"/>
</dbReference>
<dbReference type="CDD" id="cd00637">
    <property type="entry name" value="7tm_classA_rhodopsin-like"/>
    <property type="match status" value="1"/>
</dbReference>
<feature type="transmembrane region" description="Helical" evidence="9">
    <location>
        <begin position="90"/>
        <end position="114"/>
    </location>
</feature>
<dbReference type="PANTHER" id="PTHR24228">
    <property type="entry name" value="B2 BRADYKININ RECEPTOR/ANGIOTENSIN II RECEPTOR"/>
    <property type="match status" value="1"/>
</dbReference>
<feature type="transmembrane region" description="Helical" evidence="9">
    <location>
        <begin position="175"/>
        <end position="195"/>
    </location>
</feature>
<sequence>MIFDLLHDLTTSNMSFFTLDMTSNSVVTVSPLNSTAPVIYRTPLLQTKPILAIIYLIILLTVSSFGMITNPISFIIHYKNQKLNKVGRIFLMNLCLADMCVNYVSLPACAIGVIKGEEFFRRRSIYCKFVSSLCFTACVCAILNLSMATINRYIFVCHNQMCGKVFNRRNSLSTIFLVWLVSFLLESGNIFGLGGHEYDFKQHACVWNRVANHAYTLYITLVLIMSPLLSVGVLNLLILRKIQKTKMDICKLSDSNQIRGKKSWLAETLRTSRTIFLLFTVFMFCWCPYVFVIACDPKDELQEEVYLFVALLVHSHSSSGFLVYWIGSKEFVKAVKRLLNISCQESKSNQRVKIYGINSNTTNRNFDNLVSLRLSKQTSRTSMTSNVNTSFDMNNKTHQQRAANLEEGFNRFYQPQIDERES</sequence>
<feature type="domain" description="G-protein coupled receptors family 1 profile" evidence="10">
    <location>
        <begin position="69"/>
        <end position="324"/>
    </location>
</feature>
<evidence type="ECO:0000259" key="10">
    <source>
        <dbReference type="PROSITE" id="PS50262"/>
    </source>
</evidence>
<evidence type="ECO:0000256" key="3">
    <source>
        <dbReference type="ARBA" id="ARBA00022692"/>
    </source>
</evidence>
<evidence type="ECO:0000313" key="11">
    <source>
        <dbReference type="Proteomes" id="UP000515154"/>
    </source>
</evidence>
<evidence type="ECO:0000256" key="2">
    <source>
        <dbReference type="ARBA" id="ARBA00022475"/>
    </source>
</evidence>
<dbReference type="GO" id="GO:0004930">
    <property type="term" value="F:G protein-coupled receptor activity"/>
    <property type="evidence" value="ECO:0007669"/>
    <property type="project" value="UniProtKB-KW"/>
</dbReference>
<dbReference type="GO" id="GO:0005886">
    <property type="term" value="C:plasma membrane"/>
    <property type="evidence" value="ECO:0007669"/>
    <property type="project" value="UniProtKB-SubCell"/>
</dbReference>
<dbReference type="PANTHER" id="PTHR24228:SF75">
    <property type="entry name" value="G-PROTEIN COUPLED RECEPTORS FAMILY 1 PROFILE DOMAIN-CONTAINING PROTEIN"/>
    <property type="match status" value="1"/>
</dbReference>
<reference evidence="12" key="1">
    <citation type="submission" date="2025-08" db="UniProtKB">
        <authorList>
            <consortium name="RefSeq"/>
        </authorList>
    </citation>
    <scope>IDENTIFICATION</scope>
</reference>
<protein>
    <submittedName>
        <fullName evidence="12">Melatonin receptor type 1B-like</fullName>
    </submittedName>
</protein>
<evidence type="ECO:0000313" key="12">
    <source>
        <dbReference type="RefSeq" id="XP_029636769.1"/>
    </source>
</evidence>
<proteinExistence type="predicted"/>
<evidence type="ECO:0000256" key="4">
    <source>
        <dbReference type="ARBA" id="ARBA00022989"/>
    </source>
</evidence>
<feature type="transmembrane region" description="Helical" evidence="9">
    <location>
        <begin position="306"/>
        <end position="327"/>
    </location>
</feature>
<keyword evidence="3 9" id="KW-0812">Transmembrane</keyword>
<name>A0A6P7SEE1_9MOLL</name>
<feature type="transmembrane region" description="Helical" evidence="9">
    <location>
        <begin position="215"/>
        <end position="239"/>
    </location>
</feature>
<keyword evidence="6 9" id="KW-0472">Membrane</keyword>
<dbReference type="PRINTS" id="PR00237">
    <property type="entry name" value="GPCRRHODOPSN"/>
</dbReference>
<evidence type="ECO:0000256" key="1">
    <source>
        <dbReference type="ARBA" id="ARBA00004651"/>
    </source>
</evidence>
<feature type="transmembrane region" description="Helical" evidence="9">
    <location>
        <begin position="275"/>
        <end position="294"/>
    </location>
</feature>
<accession>A0A6P7SEE1</accession>
<dbReference type="AlphaFoldDB" id="A0A6P7SEE1"/>
<evidence type="ECO:0000256" key="7">
    <source>
        <dbReference type="ARBA" id="ARBA00023170"/>
    </source>
</evidence>
<dbReference type="KEGG" id="osn:115212083"/>
<organism evidence="11 12">
    <name type="scientific">Octopus sinensis</name>
    <name type="common">East Asian common octopus</name>
    <dbReference type="NCBI Taxonomy" id="2607531"/>
    <lineage>
        <taxon>Eukaryota</taxon>
        <taxon>Metazoa</taxon>
        <taxon>Spiralia</taxon>
        <taxon>Lophotrochozoa</taxon>
        <taxon>Mollusca</taxon>
        <taxon>Cephalopoda</taxon>
        <taxon>Coleoidea</taxon>
        <taxon>Octopodiformes</taxon>
        <taxon>Octopoda</taxon>
        <taxon>Incirrata</taxon>
        <taxon>Octopodidae</taxon>
        <taxon>Octopus</taxon>
    </lineage>
</organism>
<keyword evidence="5" id="KW-0297">G-protein coupled receptor</keyword>
<keyword evidence="11" id="KW-1185">Reference proteome</keyword>
<comment type="subcellular location">
    <subcellularLocation>
        <location evidence="1">Cell membrane</location>
        <topology evidence="1">Multi-pass membrane protein</topology>
    </subcellularLocation>
</comment>
<evidence type="ECO:0000256" key="8">
    <source>
        <dbReference type="ARBA" id="ARBA00023224"/>
    </source>
</evidence>